<sequence length="50" mass="5286">VSKFLIPLILLFGLYVQAHGDYGPGGGFQAGVIFAVGFILFGLVFGLNEL</sequence>
<keyword evidence="2" id="KW-1003">Cell membrane</keyword>
<evidence type="ECO:0000256" key="1">
    <source>
        <dbReference type="ARBA" id="ARBA00004651"/>
    </source>
</evidence>
<keyword evidence="5 6" id="KW-0472">Membrane</keyword>
<dbReference type="AlphaFoldDB" id="A0A383C9P0"/>
<feature type="non-terminal residue" evidence="8">
    <location>
        <position position="50"/>
    </location>
</feature>
<protein>
    <recommendedName>
        <fullName evidence="7">Na+/H+ antiporter MnhB subunit-related protein domain-containing protein</fullName>
    </recommendedName>
</protein>
<keyword evidence="3 6" id="KW-0812">Transmembrane</keyword>
<name>A0A383C9P0_9ZZZZ</name>
<accession>A0A383C9P0</accession>
<evidence type="ECO:0000256" key="2">
    <source>
        <dbReference type="ARBA" id="ARBA00022475"/>
    </source>
</evidence>
<reference evidence="8" key="1">
    <citation type="submission" date="2018-05" db="EMBL/GenBank/DDBJ databases">
        <authorList>
            <person name="Lanie J.A."/>
            <person name="Ng W.-L."/>
            <person name="Kazmierczak K.M."/>
            <person name="Andrzejewski T.M."/>
            <person name="Davidsen T.M."/>
            <person name="Wayne K.J."/>
            <person name="Tettelin H."/>
            <person name="Glass J.I."/>
            <person name="Rusch D."/>
            <person name="Podicherti R."/>
            <person name="Tsui H.-C.T."/>
            <person name="Winkler M.E."/>
        </authorList>
    </citation>
    <scope>NUCLEOTIDE SEQUENCE</scope>
</reference>
<gene>
    <name evidence="8" type="ORF">METZ01_LOCUS481624</name>
</gene>
<organism evidence="8">
    <name type="scientific">marine metagenome</name>
    <dbReference type="NCBI Taxonomy" id="408172"/>
    <lineage>
        <taxon>unclassified sequences</taxon>
        <taxon>metagenomes</taxon>
        <taxon>ecological metagenomes</taxon>
    </lineage>
</organism>
<feature type="domain" description="Na+/H+ antiporter MnhB subunit-related protein" evidence="7">
    <location>
        <begin position="1"/>
        <end position="49"/>
    </location>
</feature>
<dbReference type="InterPro" id="IPR050622">
    <property type="entry name" value="CPA3_antiporter_subunitB"/>
</dbReference>
<dbReference type="Pfam" id="PF04039">
    <property type="entry name" value="MnhB"/>
    <property type="match status" value="1"/>
</dbReference>
<evidence type="ECO:0000313" key="8">
    <source>
        <dbReference type="EMBL" id="SVE28770.1"/>
    </source>
</evidence>
<dbReference type="InterPro" id="IPR007182">
    <property type="entry name" value="MnhB"/>
</dbReference>
<evidence type="ECO:0000259" key="7">
    <source>
        <dbReference type="Pfam" id="PF04039"/>
    </source>
</evidence>
<evidence type="ECO:0000256" key="3">
    <source>
        <dbReference type="ARBA" id="ARBA00022692"/>
    </source>
</evidence>
<dbReference type="GO" id="GO:0005886">
    <property type="term" value="C:plasma membrane"/>
    <property type="evidence" value="ECO:0007669"/>
    <property type="project" value="UniProtKB-SubCell"/>
</dbReference>
<feature type="transmembrane region" description="Helical" evidence="6">
    <location>
        <begin position="28"/>
        <end position="47"/>
    </location>
</feature>
<evidence type="ECO:0000256" key="5">
    <source>
        <dbReference type="ARBA" id="ARBA00023136"/>
    </source>
</evidence>
<comment type="subcellular location">
    <subcellularLocation>
        <location evidence="1">Cell membrane</location>
        <topology evidence="1">Multi-pass membrane protein</topology>
    </subcellularLocation>
</comment>
<evidence type="ECO:0000256" key="6">
    <source>
        <dbReference type="SAM" id="Phobius"/>
    </source>
</evidence>
<dbReference type="EMBL" id="UINC01206918">
    <property type="protein sequence ID" value="SVE28770.1"/>
    <property type="molecule type" value="Genomic_DNA"/>
</dbReference>
<dbReference type="PANTHER" id="PTHR33932">
    <property type="entry name" value="NA(+)/H(+) ANTIPORTER SUBUNIT B"/>
    <property type="match status" value="1"/>
</dbReference>
<dbReference type="PANTHER" id="PTHR33932:SF4">
    <property type="entry name" value="NA(+)_H(+) ANTIPORTER SUBUNIT B"/>
    <property type="match status" value="1"/>
</dbReference>
<feature type="non-terminal residue" evidence="8">
    <location>
        <position position="1"/>
    </location>
</feature>
<proteinExistence type="predicted"/>
<evidence type="ECO:0000256" key="4">
    <source>
        <dbReference type="ARBA" id="ARBA00022989"/>
    </source>
</evidence>
<keyword evidence="4 6" id="KW-1133">Transmembrane helix</keyword>